<feature type="region of interest" description="Disordered" evidence="1">
    <location>
        <begin position="181"/>
        <end position="215"/>
    </location>
</feature>
<name>A0A5K7S9E2_9BACT</name>
<keyword evidence="3" id="KW-1185">Reference proteome</keyword>
<sequence length="330" mass="36928">MEGNLPESLIDQFLDFLNQNPDLKEELHLFEEIKLPQEFVVFQEKKQLHKSLADENSRLENTVVAYMEGDLDANENKVFETFLAGNPELKKEYDLFARTRLKPDSGIKYPKKRKLYRKSGATIVMNWVARAAAVILLAWGINSVIQTPNSPESQKTKMELAGALPKATPNAIAKKAESKETIQTAAGPAKSKPEKVNTVQKKTKIEPEETRPIDSPATTLDLTALTQIDPIVPKLDQEPLKEQLAFSRAVNMMKINESKNVMSVEEFLASRVQKVGKEGLFSAQRIARLGLNLASEISGERIGYEVKNGKITSVDFESKLMAFSIPLEKK</sequence>
<evidence type="ECO:0000256" key="1">
    <source>
        <dbReference type="SAM" id="MobiDB-lite"/>
    </source>
</evidence>
<evidence type="ECO:0000313" key="3">
    <source>
        <dbReference type="Proteomes" id="UP001193389"/>
    </source>
</evidence>
<dbReference type="EMBL" id="AP018694">
    <property type="protein sequence ID" value="BBE18193.1"/>
    <property type="molecule type" value="Genomic_DNA"/>
</dbReference>
<accession>A0A5K7S9E2</accession>
<organism evidence="2 3">
    <name type="scientific">Aquipluma nitroreducens</name>
    <dbReference type="NCBI Taxonomy" id="2010828"/>
    <lineage>
        <taxon>Bacteria</taxon>
        <taxon>Pseudomonadati</taxon>
        <taxon>Bacteroidota</taxon>
        <taxon>Bacteroidia</taxon>
        <taxon>Marinilabiliales</taxon>
        <taxon>Prolixibacteraceae</taxon>
        <taxon>Aquipluma</taxon>
    </lineage>
</organism>
<dbReference type="Proteomes" id="UP001193389">
    <property type="component" value="Chromosome"/>
</dbReference>
<protein>
    <submittedName>
        <fullName evidence="2">Uncharacterized protein</fullName>
    </submittedName>
</protein>
<dbReference type="KEGG" id="anf:AQPE_2353"/>
<evidence type="ECO:0000313" key="2">
    <source>
        <dbReference type="EMBL" id="BBE18193.1"/>
    </source>
</evidence>
<proteinExistence type="predicted"/>
<dbReference type="AlphaFoldDB" id="A0A5K7S9E2"/>
<gene>
    <name evidence="2" type="ORF">AQPE_2353</name>
</gene>
<reference evidence="2" key="1">
    <citation type="journal article" date="2020" name="Int. J. Syst. Evol. Microbiol.">
        <title>Aquipluma nitroreducens gen. nov. sp. nov., a novel facultatively anaerobic bacterium isolated from a freshwater lake.</title>
        <authorList>
            <person name="Watanabe M."/>
            <person name="Kojima H."/>
            <person name="Fukui M."/>
        </authorList>
    </citation>
    <scope>NUCLEOTIDE SEQUENCE</scope>
    <source>
        <strain evidence="2">MeG22</strain>
    </source>
</reference>
<feature type="compositionally biased region" description="Basic and acidic residues" evidence="1">
    <location>
        <begin position="203"/>
        <end position="212"/>
    </location>
</feature>